<dbReference type="EMBL" id="BQNB010021162">
    <property type="protein sequence ID" value="GJU03519.1"/>
    <property type="molecule type" value="Genomic_DNA"/>
</dbReference>
<comment type="caution">
    <text evidence="2">The sequence shown here is derived from an EMBL/GenBank/DDBJ whole genome shotgun (WGS) entry which is preliminary data.</text>
</comment>
<reference evidence="2" key="1">
    <citation type="journal article" date="2022" name="Int. J. Mol. Sci.">
        <title>Draft Genome of Tanacetum Coccineum: Genomic Comparison of Closely Related Tanacetum-Family Plants.</title>
        <authorList>
            <person name="Yamashiro T."/>
            <person name="Shiraishi A."/>
            <person name="Nakayama K."/>
            <person name="Satake H."/>
        </authorList>
    </citation>
    <scope>NUCLEOTIDE SEQUENCE</scope>
</reference>
<reference evidence="2" key="2">
    <citation type="submission" date="2022-01" db="EMBL/GenBank/DDBJ databases">
        <authorList>
            <person name="Yamashiro T."/>
            <person name="Shiraishi A."/>
            <person name="Satake H."/>
            <person name="Nakayama K."/>
        </authorList>
    </citation>
    <scope>NUCLEOTIDE SEQUENCE</scope>
</reference>
<dbReference type="Pfam" id="PF25597">
    <property type="entry name" value="SH3_retrovirus"/>
    <property type="match status" value="1"/>
</dbReference>
<dbReference type="InterPro" id="IPR057670">
    <property type="entry name" value="SH3_retrovirus"/>
</dbReference>
<feature type="domain" description="Retroviral polymerase SH3-like" evidence="1">
    <location>
        <begin position="1"/>
        <end position="34"/>
    </location>
</feature>
<evidence type="ECO:0000313" key="2">
    <source>
        <dbReference type="EMBL" id="GJU03519.1"/>
    </source>
</evidence>
<dbReference type="PANTHER" id="PTHR11439">
    <property type="entry name" value="GAG-POL-RELATED RETROTRANSPOSON"/>
    <property type="match status" value="1"/>
</dbReference>
<keyword evidence="3" id="KW-1185">Reference proteome</keyword>
<gene>
    <name evidence="2" type="ORF">Tco_1113857</name>
</gene>
<organism evidence="2 3">
    <name type="scientific">Tanacetum coccineum</name>
    <dbReference type="NCBI Taxonomy" id="301880"/>
    <lineage>
        <taxon>Eukaryota</taxon>
        <taxon>Viridiplantae</taxon>
        <taxon>Streptophyta</taxon>
        <taxon>Embryophyta</taxon>
        <taxon>Tracheophyta</taxon>
        <taxon>Spermatophyta</taxon>
        <taxon>Magnoliopsida</taxon>
        <taxon>eudicotyledons</taxon>
        <taxon>Gunneridae</taxon>
        <taxon>Pentapetalae</taxon>
        <taxon>asterids</taxon>
        <taxon>campanulids</taxon>
        <taxon>Asterales</taxon>
        <taxon>Asteraceae</taxon>
        <taxon>Asteroideae</taxon>
        <taxon>Anthemideae</taxon>
        <taxon>Anthemidinae</taxon>
        <taxon>Tanacetum</taxon>
    </lineage>
</organism>
<accession>A0ABQ5ITH5</accession>
<protein>
    <recommendedName>
        <fullName evidence="1">Retroviral polymerase SH3-like domain-containing protein</fullName>
    </recommendedName>
</protein>
<dbReference type="Proteomes" id="UP001151760">
    <property type="component" value="Unassembled WGS sequence"/>
</dbReference>
<dbReference type="CDD" id="cd09272">
    <property type="entry name" value="RNase_HI_RT_Ty1"/>
    <property type="match status" value="1"/>
</dbReference>
<proteinExistence type="predicted"/>
<dbReference type="PANTHER" id="PTHR11439:SF483">
    <property type="entry name" value="PEPTIDE SYNTHASE GLIP-LIKE, PUTATIVE (AFU_ORTHOLOGUE AFUA_3G12920)-RELATED"/>
    <property type="match status" value="1"/>
</dbReference>
<evidence type="ECO:0000259" key="1">
    <source>
        <dbReference type="Pfam" id="PF25597"/>
    </source>
</evidence>
<sequence length="213" mass="24036">MFVGYTLAKKAFRIYNKRTRLIIEITHVDFNELTAMASEQFSSRHGLKLLTPRTISSGLMQNIPSSTLSIIPFGVEEADHDIEVAHMDNNPYVDFPILEPSSEDSSYQMSMIDADHAGCQDTRKSTFESMQLLGDRLVNWSSKKQKTTTISSTEAECFAFAIALCCNNAQHSRSKNIDIIHDFIKEQVENGVVELSFVRTEYQLADIFTKPLA</sequence>
<evidence type="ECO:0000313" key="3">
    <source>
        <dbReference type="Proteomes" id="UP001151760"/>
    </source>
</evidence>
<name>A0ABQ5ITH5_9ASTR</name>